<dbReference type="InterPro" id="IPR000210">
    <property type="entry name" value="BTB/POZ_dom"/>
</dbReference>
<dbReference type="Gene3D" id="2.130.10.30">
    <property type="entry name" value="Regulator of chromosome condensation 1/beta-lactamase-inhibitor protein II"/>
    <property type="match status" value="2"/>
</dbReference>
<dbReference type="Pfam" id="PF00651">
    <property type="entry name" value="BTB"/>
    <property type="match status" value="1"/>
</dbReference>
<protein>
    <submittedName>
        <fullName evidence="5 6">RCC1 and BTB domain-containing protein 1 isoform X2</fullName>
    </submittedName>
</protein>
<dbReference type="PANTHER" id="PTHR22872:SF10">
    <property type="entry name" value="ULTRAVIOLET-B RECEPTOR UVR8"/>
    <property type="match status" value="1"/>
</dbReference>
<feature type="repeat" description="RCC1" evidence="2">
    <location>
        <begin position="41"/>
        <end position="92"/>
    </location>
</feature>
<dbReference type="Gene3D" id="3.30.710.10">
    <property type="entry name" value="Potassium Channel Kv1.1, Chain A"/>
    <property type="match status" value="1"/>
</dbReference>
<dbReference type="InterPro" id="IPR051625">
    <property type="entry name" value="Signaling_Regulatory_Domain"/>
</dbReference>
<evidence type="ECO:0000313" key="5">
    <source>
        <dbReference type="RefSeq" id="XP_032831094.1"/>
    </source>
</evidence>
<evidence type="ECO:0000256" key="1">
    <source>
        <dbReference type="ARBA" id="ARBA00022737"/>
    </source>
</evidence>
<feature type="repeat" description="RCC1" evidence="2">
    <location>
        <begin position="94"/>
        <end position="146"/>
    </location>
</feature>
<name>A0AAJ7XE80_PETMA</name>
<dbReference type="SMART" id="SM00225">
    <property type="entry name" value="BTB"/>
    <property type="match status" value="1"/>
</dbReference>
<dbReference type="AlphaFoldDB" id="A0AAJ7XE80"/>
<dbReference type="CTD" id="55213"/>
<dbReference type="PROSITE" id="PS50097">
    <property type="entry name" value="BTB"/>
    <property type="match status" value="1"/>
</dbReference>
<evidence type="ECO:0000259" key="3">
    <source>
        <dbReference type="PROSITE" id="PS50097"/>
    </source>
</evidence>
<proteinExistence type="predicted"/>
<feature type="repeat" description="RCC1" evidence="2">
    <location>
        <begin position="252"/>
        <end position="302"/>
    </location>
</feature>
<gene>
    <name evidence="5 6" type="primary">RCBTB1</name>
</gene>
<feature type="repeat" description="RCC1" evidence="2">
    <location>
        <begin position="200"/>
        <end position="251"/>
    </location>
</feature>
<organism evidence="4 6">
    <name type="scientific">Petromyzon marinus</name>
    <name type="common">Sea lamprey</name>
    <dbReference type="NCBI Taxonomy" id="7757"/>
    <lineage>
        <taxon>Eukaryota</taxon>
        <taxon>Metazoa</taxon>
        <taxon>Chordata</taxon>
        <taxon>Craniata</taxon>
        <taxon>Vertebrata</taxon>
        <taxon>Cyclostomata</taxon>
        <taxon>Hyperoartia</taxon>
        <taxon>Petromyzontiformes</taxon>
        <taxon>Petromyzontidae</taxon>
        <taxon>Petromyzon</taxon>
    </lineage>
</organism>
<dbReference type="RefSeq" id="XP_032831095.1">
    <property type="nucleotide sequence ID" value="XM_032975204.1"/>
</dbReference>
<evidence type="ECO:0000313" key="6">
    <source>
        <dbReference type="RefSeq" id="XP_032831095.1"/>
    </source>
</evidence>
<dbReference type="InterPro" id="IPR011333">
    <property type="entry name" value="SKP1/BTB/POZ_sf"/>
</dbReference>
<dbReference type="InterPro" id="IPR009091">
    <property type="entry name" value="RCC1/BLIP-II"/>
</dbReference>
<feature type="domain" description="BTB" evidence="3">
    <location>
        <begin position="369"/>
        <end position="436"/>
    </location>
</feature>
<reference evidence="5 6" key="1">
    <citation type="submission" date="2025-04" db="UniProtKB">
        <authorList>
            <consortium name="RefSeq"/>
        </authorList>
    </citation>
    <scope>IDENTIFICATION</scope>
    <source>
        <tissue evidence="5 6">Sperm</tissue>
    </source>
</reference>
<dbReference type="PANTHER" id="PTHR22872">
    <property type="entry name" value="BTK-BINDING PROTEIN-RELATED"/>
    <property type="match status" value="1"/>
</dbReference>
<dbReference type="GeneID" id="116954571"/>
<dbReference type="PROSITE" id="PS00626">
    <property type="entry name" value="RCC1_2"/>
    <property type="match status" value="1"/>
</dbReference>
<keyword evidence="4" id="KW-1185">Reference proteome</keyword>
<dbReference type="PRINTS" id="PR00633">
    <property type="entry name" value="RCCNDNSATION"/>
</dbReference>
<dbReference type="RefSeq" id="XP_032831094.1">
    <property type="nucleotide sequence ID" value="XM_032975203.1"/>
</dbReference>
<dbReference type="CDD" id="cd18498">
    <property type="entry name" value="BACK_RCBTB1_2"/>
    <property type="match status" value="1"/>
</dbReference>
<dbReference type="PROSITE" id="PS50012">
    <property type="entry name" value="RCC1_3"/>
    <property type="match status" value="5"/>
</dbReference>
<accession>A0AAJ7XE80</accession>
<dbReference type="Proteomes" id="UP001318040">
    <property type="component" value="Chromosome 55"/>
</dbReference>
<keyword evidence="1" id="KW-0677">Repeat</keyword>
<sequence length="530" mass="58157">MLDVGKWPIFALLPVDEVRRIRQACVFGTSGNEAIFVTDSDEVFAIGTNCSGCLGTGDGQSTLEPWRVDALCGKKILSVSYGSGPHVLLVTSDGEVYTWGHNGYSQLGNGCTNQGAVPSPVSTNLAGKRVTQVACGSHHSMVLTDDGEVFTWGYNNCGQVGSGTTANQATPRRVTVCIQNKFVVNIACGQTSSMIVLDKGQVYSWGYNGNGQLGLGNTMNQPTPCRLVSLQGICIVQVVCGYAHTIALADDGSVHAWGANSYGQLGIGNKTNLQAPVQISIEERFTEVAACHFTHTSAGRTCSGSVYVWGQCRGQSIAAPRLTQFTNTDDVFACFASPPVMWRLLAIDREDHETMAQSMKKEFDNPETSDLRFCVDGRFIHVHKVVLKIRCEHFRSMFQSHWNEDGKDEIEIEQFTYPVYRAFLQYLYTDTVSLPPEDAIGLLDLATSYCELGLKQLCQQIIKKGIGIENGIMLFAAAVKYDAKDLEEFCFRFCLNHLTAITQTKAFERLEEPLIKDFIIRAGRAGAFKY</sequence>
<feature type="repeat" description="RCC1" evidence="2">
    <location>
        <begin position="147"/>
        <end position="199"/>
    </location>
</feature>
<dbReference type="Pfam" id="PF00415">
    <property type="entry name" value="RCC1"/>
    <property type="match status" value="5"/>
</dbReference>
<dbReference type="InterPro" id="IPR000408">
    <property type="entry name" value="Reg_chr_condens"/>
</dbReference>
<dbReference type="SUPFAM" id="SSF50985">
    <property type="entry name" value="RCC1/BLIP-II"/>
    <property type="match status" value="1"/>
</dbReference>
<dbReference type="SUPFAM" id="SSF54695">
    <property type="entry name" value="POZ domain"/>
    <property type="match status" value="1"/>
</dbReference>
<evidence type="ECO:0000256" key="2">
    <source>
        <dbReference type="PROSITE-ProRule" id="PRU00235"/>
    </source>
</evidence>
<evidence type="ECO:0000313" key="4">
    <source>
        <dbReference type="Proteomes" id="UP001318040"/>
    </source>
</evidence>